<sequence length="266" mass="27965">MSAAPKFTSQLVGKRVVVIGGTSGIGFGVAQGLIEEGAEVIVSSSSQDRVNDAIARLNDPKQQHNADPSRVSGHAVNLRGPEAEASLKALFQKVGKFDHLIFTAGDAPSKRLLKDHTFESITEAGQVRFVSALLAIKTSVYGEYLKEGGSVVLTTGAVYQYPVPEWTVVAGYAGGLVALVRSLAFELSGHNIRVNGVCPGPVKTEMMAGLPKEVLDGLGDTVLTGRPGLPLETAQSYVSLLKNPNINGTIIHDDGGSYAPKQARTT</sequence>
<dbReference type="PANTHER" id="PTHR43477">
    <property type="entry name" value="DIHYDROANTICAPSIN 7-DEHYDROGENASE"/>
    <property type="match status" value="1"/>
</dbReference>
<organism evidence="4 5">
    <name type="scientific">Tilletia horrida</name>
    <dbReference type="NCBI Taxonomy" id="155126"/>
    <lineage>
        <taxon>Eukaryota</taxon>
        <taxon>Fungi</taxon>
        <taxon>Dikarya</taxon>
        <taxon>Basidiomycota</taxon>
        <taxon>Ustilaginomycotina</taxon>
        <taxon>Exobasidiomycetes</taxon>
        <taxon>Tilletiales</taxon>
        <taxon>Tilletiaceae</taxon>
        <taxon>Tilletia</taxon>
    </lineage>
</organism>
<dbReference type="Proteomes" id="UP001176517">
    <property type="component" value="Unassembled WGS sequence"/>
</dbReference>
<evidence type="ECO:0000256" key="1">
    <source>
        <dbReference type="ARBA" id="ARBA00006484"/>
    </source>
</evidence>
<dbReference type="CDD" id="cd05233">
    <property type="entry name" value="SDR_c"/>
    <property type="match status" value="1"/>
</dbReference>
<dbReference type="PANTHER" id="PTHR43477:SF1">
    <property type="entry name" value="DIHYDROANTICAPSIN 7-DEHYDROGENASE"/>
    <property type="match status" value="1"/>
</dbReference>
<dbReference type="InterPro" id="IPR036291">
    <property type="entry name" value="NAD(P)-bd_dom_sf"/>
</dbReference>
<dbReference type="Pfam" id="PF23441">
    <property type="entry name" value="SDR"/>
    <property type="match status" value="1"/>
</dbReference>
<accession>A0AAN6GKV8</accession>
<dbReference type="InterPro" id="IPR051122">
    <property type="entry name" value="SDR_DHRS6-like"/>
</dbReference>
<name>A0AAN6GKV8_9BASI</name>
<comment type="caution">
    <text evidence="4">The sequence shown here is derived from an EMBL/GenBank/DDBJ whole genome shotgun (WGS) entry which is preliminary data.</text>
</comment>
<keyword evidence="2" id="KW-0521">NADP</keyword>
<reference evidence="4" key="1">
    <citation type="journal article" date="2023" name="PhytoFront">
        <title>Draft Genome Resources of Seven Strains of Tilletia horrida, Causal Agent of Kernel Smut of Rice.</title>
        <authorList>
            <person name="Khanal S."/>
            <person name="Antony Babu S."/>
            <person name="Zhou X.G."/>
        </authorList>
    </citation>
    <scope>NUCLEOTIDE SEQUENCE</scope>
    <source>
        <strain evidence="4">TX6</strain>
    </source>
</reference>
<proteinExistence type="inferred from homology"/>
<dbReference type="AlphaFoldDB" id="A0AAN6GKV8"/>
<dbReference type="SUPFAM" id="SSF51735">
    <property type="entry name" value="NAD(P)-binding Rossmann-fold domains"/>
    <property type="match status" value="1"/>
</dbReference>
<evidence type="ECO:0000313" key="4">
    <source>
        <dbReference type="EMBL" id="KAK0545402.1"/>
    </source>
</evidence>
<protein>
    <submittedName>
        <fullName evidence="4">Uncharacterized protein</fullName>
    </submittedName>
</protein>
<dbReference type="Gene3D" id="3.40.50.720">
    <property type="entry name" value="NAD(P)-binding Rossmann-like Domain"/>
    <property type="match status" value="1"/>
</dbReference>
<dbReference type="PRINTS" id="PR00081">
    <property type="entry name" value="GDHRDH"/>
</dbReference>
<dbReference type="InterPro" id="IPR057571">
    <property type="entry name" value="SDR_PhqE-like"/>
</dbReference>
<dbReference type="EMBL" id="JAPDMZ010000233">
    <property type="protein sequence ID" value="KAK0545402.1"/>
    <property type="molecule type" value="Genomic_DNA"/>
</dbReference>
<keyword evidence="5" id="KW-1185">Reference proteome</keyword>
<keyword evidence="3" id="KW-0560">Oxidoreductase</keyword>
<gene>
    <name evidence="4" type="ORF">OC846_005692</name>
</gene>
<evidence type="ECO:0000313" key="5">
    <source>
        <dbReference type="Proteomes" id="UP001176517"/>
    </source>
</evidence>
<dbReference type="InterPro" id="IPR002347">
    <property type="entry name" value="SDR_fam"/>
</dbReference>
<evidence type="ECO:0000256" key="2">
    <source>
        <dbReference type="ARBA" id="ARBA00022857"/>
    </source>
</evidence>
<comment type="similarity">
    <text evidence="1">Belongs to the short-chain dehydrogenases/reductases (SDR) family.</text>
</comment>
<dbReference type="GO" id="GO:0016491">
    <property type="term" value="F:oxidoreductase activity"/>
    <property type="evidence" value="ECO:0007669"/>
    <property type="project" value="UniProtKB-KW"/>
</dbReference>
<evidence type="ECO:0000256" key="3">
    <source>
        <dbReference type="ARBA" id="ARBA00023002"/>
    </source>
</evidence>